<evidence type="ECO:0000313" key="3">
    <source>
        <dbReference type="Proteomes" id="UP000051841"/>
    </source>
</evidence>
<feature type="chain" id="PRO_5039428394" evidence="1">
    <location>
        <begin position="20"/>
        <end position="212"/>
    </location>
</feature>
<organism evidence="2 3">
    <name type="scientific">Kandleria vitulina DSM 20405</name>
    <dbReference type="NCBI Taxonomy" id="1410657"/>
    <lineage>
        <taxon>Bacteria</taxon>
        <taxon>Bacillati</taxon>
        <taxon>Bacillota</taxon>
        <taxon>Erysipelotrichia</taxon>
        <taxon>Erysipelotrichales</taxon>
        <taxon>Coprobacillaceae</taxon>
        <taxon>Kandleria</taxon>
    </lineage>
</organism>
<dbReference type="PATRIC" id="fig|1410657.5.peg.504"/>
<dbReference type="Proteomes" id="UP000051841">
    <property type="component" value="Unassembled WGS sequence"/>
</dbReference>
<comment type="caution">
    <text evidence="2">The sequence shown here is derived from an EMBL/GenBank/DDBJ whole genome shotgun (WGS) entry which is preliminary data.</text>
</comment>
<gene>
    <name evidence="2" type="ORF">IV49_GL000477</name>
</gene>
<reference evidence="2 3" key="1">
    <citation type="journal article" date="2015" name="Genome Announc.">
        <title>Expanding the biotechnology potential of lactobacilli through comparative genomics of 213 strains and associated genera.</title>
        <authorList>
            <person name="Sun Z."/>
            <person name="Harris H.M."/>
            <person name="McCann A."/>
            <person name="Guo C."/>
            <person name="Argimon S."/>
            <person name="Zhang W."/>
            <person name="Yang X."/>
            <person name="Jeffery I.B."/>
            <person name="Cooney J.C."/>
            <person name="Kagawa T.F."/>
            <person name="Liu W."/>
            <person name="Song Y."/>
            <person name="Salvetti E."/>
            <person name="Wrobel A."/>
            <person name="Rasinkangas P."/>
            <person name="Parkhill J."/>
            <person name="Rea M.C."/>
            <person name="O'Sullivan O."/>
            <person name="Ritari J."/>
            <person name="Douillard F.P."/>
            <person name="Paul Ross R."/>
            <person name="Yang R."/>
            <person name="Briner A.E."/>
            <person name="Felis G.E."/>
            <person name="de Vos W.M."/>
            <person name="Barrangou R."/>
            <person name="Klaenhammer T.R."/>
            <person name="Caufield P.W."/>
            <person name="Cui Y."/>
            <person name="Zhang H."/>
            <person name="O'Toole P.W."/>
        </authorList>
    </citation>
    <scope>NUCLEOTIDE SEQUENCE [LARGE SCALE GENOMIC DNA]</scope>
    <source>
        <strain evidence="2 3">DSM 20405</strain>
    </source>
</reference>
<evidence type="ECO:0000256" key="1">
    <source>
        <dbReference type="SAM" id="SignalP"/>
    </source>
</evidence>
<sequence>MKKYLIVILSMLMMTLSMNNVNALSYKYKKIDYTYHYRGRTFTKYYTKVLVKGHSKRIKKIRAYLKKIDKRDQTKVNKSMSNAEFRQDSYDWWDKSNVRVTKNTKSIFSICRTNDSHFGGVANRYYYGYTFNKKGKLLKLFDVTKGKKACVLVSIKNALLKEGINGSSIRNYISHPNKIQFYVNGHKVYVCIASYEVDQGTRPIKFALKSKY</sequence>
<evidence type="ECO:0000313" key="2">
    <source>
        <dbReference type="EMBL" id="KRN50031.1"/>
    </source>
</evidence>
<proteinExistence type="predicted"/>
<dbReference type="AlphaFoldDB" id="A0A0R2HAQ7"/>
<dbReference type="RefSeq" id="WP_031589220.1">
    <property type="nucleotide sequence ID" value="NZ_JNKN01000014.1"/>
</dbReference>
<name>A0A0R2HAQ7_9FIRM</name>
<dbReference type="EMBL" id="JQBL01000015">
    <property type="protein sequence ID" value="KRN50031.1"/>
    <property type="molecule type" value="Genomic_DNA"/>
</dbReference>
<protein>
    <submittedName>
        <fullName evidence="2">Uncharacterized protein</fullName>
    </submittedName>
</protein>
<accession>A0A0R2HAQ7</accession>
<keyword evidence="3" id="KW-1185">Reference proteome</keyword>
<keyword evidence="1" id="KW-0732">Signal</keyword>
<feature type="signal peptide" evidence="1">
    <location>
        <begin position="1"/>
        <end position="19"/>
    </location>
</feature>